<organism evidence="1 2">
    <name type="scientific">Candidatus Desulfovibrio intestinipullorum</name>
    <dbReference type="NCBI Taxonomy" id="2838536"/>
    <lineage>
        <taxon>Bacteria</taxon>
        <taxon>Pseudomonadati</taxon>
        <taxon>Thermodesulfobacteriota</taxon>
        <taxon>Desulfovibrionia</taxon>
        <taxon>Desulfovibrionales</taxon>
        <taxon>Desulfovibrionaceae</taxon>
        <taxon>Desulfovibrio</taxon>
    </lineage>
</organism>
<reference evidence="1" key="2">
    <citation type="submission" date="2021-04" db="EMBL/GenBank/DDBJ databases">
        <authorList>
            <person name="Gilroy R."/>
        </authorList>
    </citation>
    <scope>NUCLEOTIDE SEQUENCE</scope>
    <source>
        <strain evidence="1">ChiHecec2B26-446</strain>
    </source>
</reference>
<dbReference type="AlphaFoldDB" id="A0A9D1TP27"/>
<name>A0A9D1TP27_9BACT</name>
<reference evidence="1" key="1">
    <citation type="journal article" date="2021" name="PeerJ">
        <title>Extensive microbial diversity within the chicken gut microbiome revealed by metagenomics and culture.</title>
        <authorList>
            <person name="Gilroy R."/>
            <person name="Ravi A."/>
            <person name="Getino M."/>
            <person name="Pursley I."/>
            <person name="Horton D.L."/>
            <person name="Alikhan N.F."/>
            <person name="Baker D."/>
            <person name="Gharbi K."/>
            <person name="Hall N."/>
            <person name="Watson M."/>
            <person name="Adriaenssens E.M."/>
            <person name="Foster-Nyarko E."/>
            <person name="Jarju S."/>
            <person name="Secka A."/>
            <person name="Antonio M."/>
            <person name="Oren A."/>
            <person name="Chaudhuri R.R."/>
            <person name="La Ragione R."/>
            <person name="Hildebrand F."/>
            <person name="Pallen M.J."/>
        </authorList>
    </citation>
    <scope>NUCLEOTIDE SEQUENCE</scope>
    <source>
        <strain evidence="1">ChiHecec2B26-446</strain>
    </source>
</reference>
<gene>
    <name evidence="1" type="ORF">H9894_00230</name>
</gene>
<evidence type="ECO:0000313" key="1">
    <source>
        <dbReference type="EMBL" id="HIV99616.1"/>
    </source>
</evidence>
<dbReference type="InterPro" id="IPR014846">
    <property type="entry name" value="DUF1786_pyruvate_format-lyase"/>
</dbReference>
<dbReference type="Proteomes" id="UP000886752">
    <property type="component" value="Unassembled WGS sequence"/>
</dbReference>
<comment type="caution">
    <text evidence="1">The sequence shown here is derived from an EMBL/GenBank/DDBJ whole genome shotgun (WGS) entry which is preliminary data.</text>
</comment>
<proteinExistence type="predicted"/>
<dbReference type="EMBL" id="DXHV01000005">
    <property type="protein sequence ID" value="HIV99616.1"/>
    <property type="molecule type" value="Genomic_DNA"/>
</dbReference>
<protein>
    <submittedName>
        <fullName evidence="1">DUF1786 domain-containing protein</fullName>
    </submittedName>
</protein>
<dbReference type="Pfam" id="PF08735">
    <property type="entry name" value="DUF1786"/>
    <property type="match status" value="1"/>
</dbReference>
<sequence length="364" mass="39138">MEDFFQHFLRQSGPVLCLDIGSGTQDALLARPNLEVENWPHFVLPSPARIIAQRLRELALLKRDVWLCGRNMGGGFLPAVRACLESGRRVYATRAASAALNNDPERVQALGVVLAEERPAGTVPVHLADYSAHAWSTLLRAAGLPVPHLVLASAQDHGYQGGGHGNRTVRMNRFASMLAANPDPVSWVFRQPPAEMTRLQTLHESTGGPVADSATAMVLGAMVDDTVRKRSFRQGVTLVNVGNGHIFAALLYRGLVRGIYEHHTGMRTRDELLADLREFRRCFLPTEVVQASGGHGTAYGPLCEEAGGYEPTFVCGPQRALLSGYGQPIAPFGSMMLAGALGLLWGCASICSAGQPAGTQPDKA</sequence>
<evidence type="ECO:0000313" key="2">
    <source>
        <dbReference type="Proteomes" id="UP000886752"/>
    </source>
</evidence>
<accession>A0A9D1TP27</accession>